<protein>
    <submittedName>
        <fullName evidence="2">Uncharacterized protein</fullName>
    </submittedName>
</protein>
<evidence type="ECO:0000313" key="3">
    <source>
        <dbReference type="Proteomes" id="UP001165080"/>
    </source>
</evidence>
<gene>
    <name evidence="2" type="primary">PLESTB002449</name>
    <name evidence="2" type="ORF">PLESTB_001605400</name>
</gene>
<accession>A0A9W6F8M3</accession>
<evidence type="ECO:0000256" key="1">
    <source>
        <dbReference type="SAM" id="MobiDB-lite"/>
    </source>
</evidence>
<evidence type="ECO:0000313" key="2">
    <source>
        <dbReference type="EMBL" id="GLC60373.1"/>
    </source>
</evidence>
<feature type="compositionally biased region" description="Acidic residues" evidence="1">
    <location>
        <begin position="59"/>
        <end position="77"/>
    </location>
</feature>
<feature type="compositionally biased region" description="Basic and acidic residues" evidence="1">
    <location>
        <begin position="78"/>
        <end position="99"/>
    </location>
</feature>
<reference evidence="2 3" key="1">
    <citation type="journal article" date="2023" name="Commun. Biol.">
        <title>Reorganization of the ancestral sex-determining regions during the evolution of trioecy in Pleodorina starrii.</title>
        <authorList>
            <person name="Takahashi K."/>
            <person name="Suzuki S."/>
            <person name="Kawai-Toyooka H."/>
            <person name="Yamamoto K."/>
            <person name="Hamaji T."/>
            <person name="Ootsuki R."/>
            <person name="Yamaguchi H."/>
            <person name="Kawachi M."/>
            <person name="Higashiyama T."/>
            <person name="Nozaki H."/>
        </authorList>
    </citation>
    <scope>NUCLEOTIDE SEQUENCE [LARGE SCALE GENOMIC DNA]</scope>
    <source>
        <strain evidence="2 3">NIES-4479</strain>
    </source>
</reference>
<keyword evidence="3" id="KW-1185">Reference proteome</keyword>
<feature type="compositionally biased region" description="Polar residues" evidence="1">
    <location>
        <begin position="10"/>
        <end position="25"/>
    </location>
</feature>
<feature type="compositionally biased region" description="Acidic residues" evidence="1">
    <location>
        <begin position="27"/>
        <end position="47"/>
    </location>
</feature>
<dbReference type="AlphaFoldDB" id="A0A9W6F8M3"/>
<dbReference type="Proteomes" id="UP001165080">
    <property type="component" value="Unassembled WGS sequence"/>
</dbReference>
<feature type="region of interest" description="Disordered" evidence="1">
    <location>
        <begin position="1"/>
        <end position="99"/>
    </location>
</feature>
<name>A0A9W6F8M3_9CHLO</name>
<dbReference type="EMBL" id="BRXU01000034">
    <property type="protein sequence ID" value="GLC60373.1"/>
    <property type="molecule type" value="Genomic_DNA"/>
</dbReference>
<sequence length="212" mass="23802">MSSWGYRGRNSPSESSFHRGSNNGGDDSYDEDWEQTDNGDGGNDSDPESDHGNRRAGNYEDDDCESNATDPDDEHGSDDDNRGAGDRGRGRAGDAPHHVEDGLPFKFTFRRLPRAAQPLSCMRCDGYIYGGHVYARRYRDRWAHKDCWEWALEGSTMNCFHRGWISSRYRGGICDICDRSLHSGDNRIVCTRSEQLPGDICAHCMGSFMEAS</sequence>
<proteinExistence type="predicted"/>
<organism evidence="2 3">
    <name type="scientific">Pleodorina starrii</name>
    <dbReference type="NCBI Taxonomy" id="330485"/>
    <lineage>
        <taxon>Eukaryota</taxon>
        <taxon>Viridiplantae</taxon>
        <taxon>Chlorophyta</taxon>
        <taxon>core chlorophytes</taxon>
        <taxon>Chlorophyceae</taxon>
        <taxon>CS clade</taxon>
        <taxon>Chlamydomonadales</taxon>
        <taxon>Volvocaceae</taxon>
        <taxon>Pleodorina</taxon>
    </lineage>
</organism>
<comment type="caution">
    <text evidence="2">The sequence shown here is derived from an EMBL/GenBank/DDBJ whole genome shotgun (WGS) entry which is preliminary data.</text>
</comment>